<comment type="caution">
    <text evidence="10">The sequence shown here is derived from an EMBL/GenBank/DDBJ whole genome shotgun (WGS) entry which is preliminary data.</text>
</comment>
<dbReference type="Proteomes" id="UP000518752">
    <property type="component" value="Unassembled WGS sequence"/>
</dbReference>
<dbReference type="Gene3D" id="1.10.10.790">
    <property type="entry name" value="Surp module"/>
    <property type="match status" value="2"/>
</dbReference>
<organism evidence="10 11">
    <name type="scientific">Collybiopsis confluens</name>
    <dbReference type="NCBI Taxonomy" id="2823264"/>
    <lineage>
        <taxon>Eukaryota</taxon>
        <taxon>Fungi</taxon>
        <taxon>Dikarya</taxon>
        <taxon>Basidiomycota</taxon>
        <taxon>Agaricomycotina</taxon>
        <taxon>Agaricomycetes</taxon>
        <taxon>Agaricomycetidae</taxon>
        <taxon>Agaricales</taxon>
        <taxon>Marasmiineae</taxon>
        <taxon>Omphalotaceae</taxon>
        <taxon>Collybiopsis</taxon>
    </lineage>
</organism>
<dbReference type="InterPro" id="IPR045146">
    <property type="entry name" value="SF3A1"/>
</dbReference>
<keyword evidence="3" id="KW-0747">Spliceosome</keyword>
<dbReference type="GO" id="GO:0003723">
    <property type="term" value="F:RNA binding"/>
    <property type="evidence" value="ECO:0007669"/>
    <property type="project" value="InterPro"/>
</dbReference>
<dbReference type="SUPFAM" id="SSF109905">
    <property type="entry name" value="Surp module (SWAP domain)"/>
    <property type="match status" value="2"/>
</dbReference>
<evidence type="ECO:0000256" key="7">
    <source>
        <dbReference type="SAM" id="MobiDB-lite"/>
    </source>
</evidence>
<evidence type="ECO:0000256" key="6">
    <source>
        <dbReference type="ARBA" id="ARBA00023242"/>
    </source>
</evidence>
<feature type="compositionally biased region" description="Polar residues" evidence="7">
    <location>
        <begin position="543"/>
        <end position="554"/>
    </location>
</feature>
<dbReference type="InterPro" id="IPR035967">
    <property type="entry name" value="SWAP/Surp_sf"/>
</dbReference>
<dbReference type="FunFam" id="1.10.10.790:FF:000001">
    <property type="entry name" value="Splicing factor 3a, subunit 1"/>
    <property type="match status" value="1"/>
</dbReference>
<dbReference type="FunFam" id="1.10.10.790:FF:000002">
    <property type="entry name" value="Splicing factor 3A subunit 1"/>
    <property type="match status" value="1"/>
</dbReference>
<feature type="domain" description="SURP motif" evidence="9">
    <location>
        <begin position="130"/>
        <end position="172"/>
    </location>
</feature>
<evidence type="ECO:0000256" key="5">
    <source>
        <dbReference type="ARBA" id="ARBA00023187"/>
    </source>
</evidence>
<dbReference type="EMBL" id="JAACJN010000090">
    <property type="protein sequence ID" value="KAF5376529.1"/>
    <property type="molecule type" value="Genomic_DNA"/>
</dbReference>
<reference evidence="10 11" key="1">
    <citation type="journal article" date="2020" name="ISME J.">
        <title>Uncovering the hidden diversity of litter-decomposition mechanisms in mushroom-forming fungi.</title>
        <authorList>
            <person name="Floudas D."/>
            <person name="Bentzer J."/>
            <person name="Ahren D."/>
            <person name="Johansson T."/>
            <person name="Persson P."/>
            <person name="Tunlid A."/>
        </authorList>
    </citation>
    <scope>NUCLEOTIDE SEQUENCE [LARGE SCALE GENOMIC DNA]</scope>
    <source>
        <strain evidence="10 11">CBS 406.79</strain>
    </source>
</reference>
<feature type="domain" description="Ubiquitin-like" evidence="8">
    <location>
        <begin position="699"/>
        <end position="749"/>
    </location>
</feature>
<accession>A0A8H5H4G8</accession>
<keyword evidence="2" id="KW-0507">mRNA processing</keyword>
<evidence type="ECO:0000256" key="3">
    <source>
        <dbReference type="ARBA" id="ARBA00022728"/>
    </source>
</evidence>
<dbReference type="OrthoDB" id="447637at2759"/>
<evidence type="ECO:0000256" key="1">
    <source>
        <dbReference type="ARBA" id="ARBA00004123"/>
    </source>
</evidence>
<dbReference type="SUPFAM" id="SSF54236">
    <property type="entry name" value="Ubiquitin-like"/>
    <property type="match status" value="1"/>
</dbReference>
<proteinExistence type="predicted"/>
<dbReference type="InterPro" id="IPR029071">
    <property type="entry name" value="Ubiquitin-like_domsf"/>
</dbReference>
<dbReference type="PANTHER" id="PTHR15316">
    <property type="entry name" value="SPLICEOSOME ASSOCIATED PROTEIN 114/SWAP SPLICING FACTOR-RELATED"/>
    <property type="match status" value="1"/>
</dbReference>
<feature type="compositionally biased region" description="Basic and acidic residues" evidence="7">
    <location>
        <begin position="457"/>
        <end position="478"/>
    </location>
</feature>
<keyword evidence="4" id="KW-0677">Repeat</keyword>
<dbReference type="GO" id="GO:0045292">
    <property type="term" value="P:mRNA cis splicing, via spliceosome"/>
    <property type="evidence" value="ECO:0007669"/>
    <property type="project" value="InterPro"/>
</dbReference>
<evidence type="ECO:0000256" key="4">
    <source>
        <dbReference type="ARBA" id="ARBA00022737"/>
    </source>
</evidence>
<keyword evidence="5" id="KW-0508">mRNA splicing</keyword>
<dbReference type="InterPro" id="IPR000061">
    <property type="entry name" value="Surp"/>
</dbReference>
<feature type="region of interest" description="Disordered" evidence="7">
    <location>
        <begin position="454"/>
        <end position="500"/>
    </location>
</feature>
<dbReference type="InterPro" id="IPR000626">
    <property type="entry name" value="Ubiquitin-like_dom"/>
</dbReference>
<gene>
    <name evidence="10" type="ORF">D9757_008302</name>
</gene>
<dbReference type="GO" id="GO:0071013">
    <property type="term" value="C:catalytic step 2 spliceosome"/>
    <property type="evidence" value="ECO:0007669"/>
    <property type="project" value="TreeGrafter"/>
</dbReference>
<dbReference type="Pfam" id="PF01805">
    <property type="entry name" value="Surp"/>
    <property type="match status" value="2"/>
</dbReference>
<feature type="domain" description="SURP motif" evidence="9">
    <location>
        <begin position="26"/>
        <end position="70"/>
    </location>
</feature>
<dbReference type="Gene3D" id="3.10.20.90">
    <property type="entry name" value="Phosphatidylinositol 3-kinase Catalytic Subunit, Chain A, domain 1"/>
    <property type="match status" value="1"/>
</dbReference>
<comment type="subcellular location">
    <subcellularLocation>
        <location evidence="1">Nucleus</location>
    </subcellularLocation>
</comment>
<feature type="region of interest" description="Disordered" evidence="7">
    <location>
        <begin position="513"/>
        <end position="554"/>
    </location>
</feature>
<dbReference type="InterPro" id="IPR022030">
    <property type="entry name" value="SF3A1_dom"/>
</dbReference>
<dbReference type="GO" id="GO:0071004">
    <property type="term" value="C:U2-type prespliceosome"/>
    <property type="evidence" value="ECO:0007669"/>
    <property type="project" value="TreeGrafter"/>
</dbReference>
<dbReference type="PROSITE" id="PS50053">
    <property type="entry name" value="UBIQUITIN_2"/>
    <property type="match status" value="1"/>
</dbReference>
<keyword evidence="11" id="KW-1185">Reference proteome</keyword>
<keyword evidence="6" id="KW-0539">Nucleus</keyword>
<feature type="compositionally biased region" description="Polar residues" evidence="7">
    <location>
        <begin position="484"/>
        <end position="500"/>
    </location>
</feature>
<dbReference type="Pfam" id="PF12230">
    <property type="entry name" value="PRP21_like_P"/>
    <property type="match status" value="1"/>
</dbReference>
<protein>
    <submittedName>
        <fullName evidence="10">Uncharacterized protein</fullName>
    </submittedName>
</protein>
<name>A0A8H5H4G8_9AGAR</name>
<feature type="region of interest" description="Disordered" evidence="7">
    <location>
        <begin position="316"/>
        <end position="335"/>
    </location>
</feature>
<evidence type="ECO:0000259" key="8">
    <source>
        <dbReference type="PROSITE" id="PS50053"/>
    </source>
</evidence>
<sequence>MDVQVPNGKERFSSGLILPPPEIKSVIDKTASYVAQSANPPLFEDKVREGQRSDPKFSFLNPADPYHAYYRHKMDKILQGEIEEEQAQTKDDKSNGVPSAQPKVIDVGVEPPAPSFIIDMPNISAIDMDIMKLTALFTARRGRNFLATLSAREGRNYQFDFLRPNHSLFGYFNRLVDQYTKVLNPDKETLEILKGRTDEGARSRTLEIARKHAKWERRKREKEKRRQDDQEAERIAFAEIDWHDYAIVQTIEFTVADATSELPPPMSVQEVENMTLAQKRMAAMIMENTAEDVEAHRAKQAAAEAEAAAAVGTVGFGGDDAAMEESDDEEEDEDRIRRAQEEIQKEIERAKALQASSFNPAAGPMKIRTDYVTKLGNKNAKAAMTTCNICGQQIPVDELQEHMRIELLDPRWKEQRDVLETRKAQASELQRGANVVSSLKNLARTRVDIFGAEEDEERRKKEEEDERERRKEREKVVWDGHTASKANTLDKFSTNGLGPQQTNAIGPGIGPAAIPAPLTSLPPPHASLPPPPQASSNPAYLTATVSSGPQPASAYQTPPVMLPPLHFQGIEATQPFGYQPPAAPGMHPSRVAALNGSLQPQTGVVRAADQIEGGEDEMPPAKRQKVNKVPGSQLYAEDDWIGMHPVNLLTVQHLEILRENSLQHPISLQVQLPTDNTKIEWKLDGRIVTVPDLPLNLLVSTLRERILQHIGSAVNVSRVRLSYAGKMLTNKSSIASYNIEDEELVVMTLGDTKKK</sequence>
<dbReference type="PROSITE" id="PS50128">
    <property type="entry name" value="SURP"/>
    <property type="match status" value="2"/>
</dbReference>
<dbReference type="GO" id="GO:0005686">
    <property type="term" value="C:U2 snRNP"/>
    <property type="evidence" value="ECO:0007669"/>
    <property type="project" value="TreeGrafter"/>
</dbReference>
<evidence type="ECO:0000313" key="10">
    <source>
        <dbReference type="EMBL" id="KAF5376529.1"/>
    </source>
</evidence>
<feature type="compositionally biased region" description="Acidic residues" evidence="7">
    <location>
        <begin position="321"/>
        <end position="333"/>
    </location>
</feature>
<evidence type="ECO:0000256" key="2">
    <source>
        <dbReference type="ARBA" id="ARBA00022664"/>
    </source>
</evidence>
<dbReference type="AlphaFoldDB" id="A0A8H5H4G8"/>
<dbReference type="GO" id="GO:0000381">
    <property type="term" value="P:regulation of alternative mRNA splicing, via spliceosome"/>
    <property type="evidence" value="ECO:0007669"/>
    <property type="project" value="TreeGrafter"/>
</dbReference>
<evidence type="ECO:0000313" key="11">
    <source>
        <dbReference type="Proteomes" id="UP000518752"/>
    </source>
</evidence>
<feature type="compositionally biased region" description="Pro residues" evidence="7">
    <location>
        <begin position="520"/>
        <end position="533"/>
    </location>
</feature>
<dbReference type="Pfam" id="PF00240">
    <property type="entry name" value="ubiquitin"/>
    <property type="match status" value="1"/>
</dbReference>
<dbReference type="SMART" id="SM00648">
    <property type="entry name" value="SWAP"/>
    <property type="match status" value="2"/>
</dbReference>
<dbReference type="PANTHER" id="PTHR15316:SF1">
    <property type="entry name" value="SPLICING FACTOR 3A SUBUNIT 1"/>
    <property type="match status" value="1"/>
</dbReference>
<evidence type="ECO:0000259" key="9">
    <source>
        <dbReference type="PROSITE" id="PS50128"/>
    </source>
</evidence>